<evidence type="ECO:0000259" key="9">
    <source>
        <dbReference type="PROSITE" id="PS50879"/>
    </source>
</evidence>
<name>G1XTR3_ARTOA</name>
<sequence>MSGHMYRNPSVGGRRLAEPAESYGKPRPTETLQVNHRTHAMKCHTIANSQVISNTVYIPEIKEFTPHPQDATPTALFPAEVGYNSLETPCRRFRSMYDHEHILIYTDGACLNNGGGDAAAGCAFYYRPTEEYETDKNDPGFVSFRLEDTGPSGLESLQTSNRAEIRAVIAALDHRAWRGEACTRITIATDSQYVVHGITRWIRTWVQEGWVTSKGRLVANRDLWEELLGVLRRLERSAVEVQFWRIPRQLNKIADAGAKAGARMSRVTNYKKRH</sequence>
<accession>G1XTR3</accession>
<dbReference type="InterPro" id="IPR050092">
    <property type="entry name" value="RNase_H"/>
</dbReference>
<evidence type="ECO:0000256" key="4">
    <source>
        <dbReference type="ARBA" id="ARBA00022722"/>
    </source>
</evidence>
<dbReference type="PANTHER" id="PTHR10642">
    <property type="entry name" value="RIBONUCLEASE H1"/>
    <property type="match status" value="1"/>
</dbReference>
<dbReference type="GO" id="GO:0046872">
    <property type="term" value="F:metal ion binding"/>
    <property type="evidence" value="ECO:0007669"/>
    <property type="project" value="UniProtKB-KW"/>
</dbReference>
<evidence type="ECO:0000256" key="3">
    <source>
        <dbReference type="ARBA" id="ARBA00012180"/>
    </source>
</evidence>
<dbReference type="PROSITE" id="PS50879">
    <property type="entry name" value="RNASE_H_1"/>
    <property type="match status" value="1"/>
</dbReference>
<keyword evidence="7" id="KW-0378">Hydrolase</keyword>
<proteinExistence type="inferred from homology"/>
<keyword evidence="5" id="KW-0479">Metal-binding</keyword>
<protein>
    <recommendedName>
        <fullName evidence="3">ribonuclease H</fullName>
        <ecNumber evidence="3">3.1.26.4</ecNumber>
    </recommendedName>
</protein>
<keyword evidence="4" id="KW-0540">Nuclease</keyword>
<evidence type="ECO:0000256" key="6">
    <source>
        <dbReference type="ARBA" id="ARBA00022759"/>
    </source>
</evidence>
<dbReference type="eggNOG" id="KOG3752">
    <property type="taxonomic scope" value="Eukaryota"/>
</dbReference>
<comment type="similarity">
    <text evidence="2">Belongs to the RNase H family.</text>
</comment>
<dbReference type="OrthoDB" id="245563at2759"/>
<keyword evidence="6" id="KW-0255">Endonuclease</keyword>
<reference evidence="10 11" key="1">
    <citation type="journal article" date="2011" name="PLoS Pathog.">
        <title>Genomic and proteomic analyses of the fungus Arthrobotrys oligospora provide insights into nematode-trap formation.</title>
        <authorList>
            <person name="Yang J."/>
            <person name="Wang L."/>
            <person name="Ji X."/>
            <person name="Feng Y."/>
            <person name="Li X."/>
            <person name="Zou C."/>
            <person name="Xu J."/>
            <person name="Ren Y."/>
            <person name="Mi Q."/>
            <person name="Wu J."/>
            <person name="Liu S."/>
            <person name="Liu Y."/>
            <person name="Huang X."/>
            <person name="Wang H."/>
            <person name="Niu X."/>
            <person name="Li J."/>
            <person name="Liang L."/>
            <person name="Luo Y."/>
            <person name="Ji K."/>
            <person name="Zhou W."/>
            <person name="Yu Z."/>
            <person name="Li G."/>
            <person name="Liu Y."/>
            <person name="Li L."/>
            <person name="Qiao M."/>
            <person name="Feng L."/>
            <person name="Zhang K.-Q."/>
        </authorList>
    </citation>
    <scope>NUCLEOTIDE SEQUENCE [LARGE SCALE GENOMIC DNA]</scope>
    <source>
        <strain evidence="11">ATCC 24927 / CBS 115.81 / DSM 1491</strain>
    </source>
</reference>
<dbReference type="OMA" id="CMDNGRP"/>
<dbReference type="CDD" id="cd13934">
    <property type="entry name" value="RNase_H_Dikarya_like"/>
    <property type="match status" value="1"/>
</dbReference>
<dbReference type="EMBL" id="ADOT01000316">
    <property type="protein sequence ID" value="EGX43456.1"/>
    <property type="molecule type" value="Genomic_DNA"/>
</dbReference>
<organism evidence="10 11">
    <name type="scientific">Arthrobotrys oligospora (strain ATCC 24927 / CBS 115.81 / DSM 1491)</name>
    <name type="common">Nematode-trapping fungus</name>
    <name type="synonym">Didymozoophaga oligospora</name>
    <dbReference type="NCBI Taxonomy" id="756982"/>
    <lineage>
        <taxon>Eukaryota</taxon>
        <taxon>Fungi</taxon>
        <taxon>Dikarya</taxon>
        <taxon>Ascomycota</taxon>
        <taxon>Pezizomycotina</taxon>
        <taxon>Orbiliomycetes</taxon>
        <taxon>Orbiliales</taxon>
        <taxon>Orbiliaceae</taxon>
        <taxon>Orbilia</taxon>
        <taxon>Orbilia oligospora</taxon>
    </lineage>
</organism>
<dbReference type="SUPFAM" id="SSF53098">
    <property type="entry name" value="Ribonuclease H-like"/>
    <property type="match status" value="1"/>
</dbReference>
<comment type="catalytic activity">
    <reaction evidence="1">
        <text>Endonucleolytic cleavage to 5'-phosphomonoester.</text>
        <dbReference type="EC" id="3.1.26.4"/>
    </reaction>
</comment>
<dbReference type="Proteomes" id="UP000008784">
    <property type="component" value="Unassembled WGS sequence"/>
</dbReference>
<evidence type="ECO:0000256" key="5">
    <source>
        <dbReference type="ARBA" id="ARBA00022723"/>
    </source>
</evidence>
<dbReference type="AlphaFoldDB" id="G1XTR3"/>
<dbReference type="GO" id="GO:0003676">
    <property type="term" value="F:nucleic acid binding"/>
    <property type="evidence" value="ECO:0007669"/>
    <property type="project" value="InterPro"/>
</dbReference>
<dbReference type="RefSeq" id="XP_011127696.1">
    <property type="nucleotide sequence ID" value="XM_011129394.1"/>
</dbReference>
<dbReference type="HOGENOM" id="CLU_030894_4_1_1"/>
<evidence type="ECO:0000313" key="11">
    <source>
        <dbReference type="Proteomes" id="UP000008784"/>
    </source>
</evidence>
<dbReference type="GeneID" id="22898593"/>
<keyword evidence="11" id="KW-1185">Reference proteome</keyword>
<feature type="region of interest" description="Disordered" evidence="8">
    <location>
        <begin position="1"/>
        <end position="29"/>
    </location>
</feature>
<evidence type="ECO:0000256" key="2">
    <source>
        <dbReference type="ARBA" id="ARBA00005300"/>
    </source>
</evidence>
<dbReference type="EC" id="3.1.26.4" evidence="3"/>
<dbReference type="GO" id="GO:0004523">
    <property type="term" value="F:RNA-DNA hybrid ribonuclease activity"/>
    <property type="evidence" value="ECO:0007669"/>
    <property type="project" value="UniProtKB-EC"/>
</dbReference>
<evidence type="ECO:0000256" key="1">
    <source>
        <dbReference type="ARBA" id="ARBA00000077"/>
    </source>
</evidence>
<feature type="domain" description="RNase H type-1" evidence="9">
    <location>
        <begin position="98"/>
        <end position="263"/>
    </location>
</feature>
<dbReference type="Gene3D" id="3.30.420.10">
    <property type="entry name" value="Ribonuclease H-like superfamily/Ribonuclease H"/>
    <property type="match status" value="1"/>
</dbReference>
<evidence type="ECO:0000256" key="7">
    <source>
        <dbReference type="ARBA" id="ARBA00022801"/>
    </source>
</evidence>
<dbReference type="InterPro" id="IPR012337">
    <property type="entry name" value="RNaseH-like_sf"/>
</dbReference>
<evidence type="ECO:0000256" key="8">
    <source>
        <dbReference type="SAM" id="MobiDB-lite"/>
    </source>
</evidence>
<dbReference type="GO" id="GO:0043137">
    <property type="term" value="P:DNA replication, removal of RNA primer"/>
    <property type="evidence" value="ECO:0007669"/>
    <property type="project" value="TreeGrafter"/>
</dbReference>
<dbReference type="InParanoid" id="G1XTR3"/>
<dbReference type="STRING" id="756982.G1XTR3"/>
<evidence type="ECO:0000313" key="10">
    <source>
        <dbReference type="EMBL" id="EGX43456.1"/>
    </source>
</evidence>
<dbReference type="PANTHER" id="PTHR10642:SF26">
    <property type="entry name" value="RIBONUCLEASE H1"/>
    <property type="match status" value="1"/>
</dbReference>
<dbReference type="Pfam" id="PF00075">
    <property type="entry name" value="RNase_H"/>
    <property type="match status" value="1"/>
</dbReference>
<gene>
    <name evidence="10" type="ORF">AOL_s00215g192</name>
</gene>
<dbReference type="InterPro" id="IPR036397">
    <property type="entry name" value="RNaseH_sf"/>
</dbReference>
<dbReference type="InterPro" id="IPR002156">
    <property type="entry name" value="RNaseH_domain"/>
</dbReference>
<comment type="caution">
    <text evidence="10">The sequence shown here is derived from an EMBL/GenBank/DDBJ whole genome shotgun (WGS) entry which is preliminary data.</text>
</comment>